<dbReference type="PANTHER" id="PTHR37422">
    <property type="entry name" value="TEICHURONIC ACID BIOSYNTHESIS PROTEIN TUAE"/>
    <property type="match status" value="1"/>
</dbReference>
<dbReference type="KEGG" id="aef:GEV26_00695"/>
<evidence type="ECO:0000313" key="2">
    <source>
        <dbReference type="EMBL" id="QGG40013.1"/>
    </source>
</evidence>
<sequence length="438" mass="46609">MPLDILLIFAAAAFVGGAVMVSHRSGNDLMTFAVGASAGLIDLRIGRFHVFTILVVLWLIPRLLNRRAVAESKMPLVLIGCSAILATSALLGDLVNSSSLVIQLMVLTLSGVILALWVQPREVAVMLRGLLTICTFASVFAMGQVAGIIPVEVWHANVSSIGRPVGIYPEPDWLGLFAAIGVVLAWRSVDQKRWLYPLVMINGAVFVLAFARAAWVAAVVAVVAYYAVGLLIKNKEHSAKRRGRVIPLVLVALIFGGTALAAMPALRADLTTRLSRTVSLDQDDASGRARIQQTEGLLFLASESPWHGRGLSAAGRVGVSGLLYTAEQSQNNVASNWILGNWVDGRFLALPFMAFMIGLAAVTARTIPGQILVIVLVNSFFSNATYFPIAWLAVGLALTQLSASARTTPSGATSRAPDRLLARSRSAATVPAKIPATK</sequence>
<feature type="transmembrane region" description="Helical" evidence="1">
    <location>
        <begin position="130"/>
        <end position="151"/>
    </location>
</feature>
<keyword evidence="1" id="KW-0472">Membrane</keyword>
<feature type="transmembrane region" description="Helical" evidence="1">
    <location>
        <begin position="216"/>
        <end position="233"/>
    </location>
</feature>
<dbReference type="RefSeq" id="WP_153651286.1">
    <property type="nucleotide sequence ID" value="NZ_CP045737.1"/>
</dbReference>
<feature type="transmembrane region" description="Helical" evidence="1">
    <location>
        <begin position="171"/>
        <end position="187"/>
    </location>
</feature>
<gene>
    <name evidence="2" type="ORF">GEV26_00695</name>
</gene>
<feature type="transmembrane region" description="Helical" evidence="1">
    <location>
        <begin position="100"/>
        <end position="118"/>
    </location>
</feature>
<protein>
    <recommendedName>
        <fullName evidence="4">O-antigen ligase domain-containing protein</fullName>
    </recommendedName>
</protein>
<dbReference type="InterPro" id="IPR051533">
    <property type="entry name" value="WaaL-like"/>
</dbReference>
<feature type="transmembrane region" description="Helical" evidence="1">
    <location>
        <begin position="245"/>
        <end position="266"/>
    </location>
</feature>
<evidence type="ECO:0008006" key="4">
    <source>
        <dbReference type="Google" id="ProtNLM"/>
    </source>
</evidence>
<feature type="transmembrane region" description="Helical" evidence="1">
    <location>
        <begin position="48"/>
        <end position="64"/>
    </location>
</feature>
<dbReference type="Proteomes" id="UP000392064">
    <property type="component" value="Chromosome"/>
</dbReference>
<feature type="transmembrane region" description="Helical" evidence="1">
    <location>
        <begin position="371"/>
        <end position="394"/>
    </location>
</feature>
<keyword evidence="3" id="KW-1185">Reference proteome</keyword>
<feature type="transmembrane region" description="Helical" evidence="1">
    <location>
        <begin position="194"/>
        <end position="210"/>
    </location>
</feature>
<proteinExistence type="predicted"/>
<accession>A0A5Q2MDT8</accession>
<keyword evidence="1" id="KW-0812">Transmembrane</keyword>
<dbReference type="AlphaFoldDB" id="A0A5Q2MDT8"/>
<feature type="transmembrane region" description="Helical" evidence="1">
    <location>
        <begin position="76"/>
        <end position="94"/>
    </location>
</feature>
<dbReference type="EMBL" id="CP045737">
    <property type="protein sequence ID" value="QGG40013.1"/>
    <property type="molecule type" value="Genomic_DNA"/>
</dbReference>
<reference evidence="2 3" key="1">
    <citation type="submission" date="2019-11" db="EMBL/GenBank/DDBJ databases">
        <authorList>
            <person name="Li J."/>
        </authorList>
    </citation>
    <scope>NUCLEOTIDE SEQUENCE [LARGE SCALE GENOMIC DNA]</scope>
    <source>
        <strain evidence="2 3">MF47</strain>
    </source>
</reference>
<evidence type="ECO:0000313" key="3">
    <source>
        <dbReference type="Proteomes" id="UP000392064"/>
    </source>
</evidence>
<name>A0A5Q2MDT8_9ACTN</name>
<dbReference type="PANTHER" id="PTHR37422:SF13">
    <property type="entry name" value="LIPOPOLYSACCHARIDE BIOSYNTHESIS PROTEIN PA4999-RELATED"/>
    <property type="match status" value="1"/>
</dbReference>
<feature type="transmembrane region" description="Helical" evidence="1">
    <location>
        <begin position="347"/>
        <end position="364"/>
    </location>
</feature>
<dbReference type="GO" id="GO:0016020">
    <property type="term" value="C:membrane"/>
    <property type="evidence" value="ECO:0007669"/>
    <property type="project" value="UniProtKB-SubCell"/>
</dbReference>
<keyword evidence="1" id="KW-1133">Transmembrane helix</keyword>
<organism evidence="2 3">
    <name type="scientific">Aeromicrobium yanjiei</name>
    <dbReference type="NCBI Taxonomy" id="2662028"/>
    <lineage>
        <taxon>Bacteria</taxon>
        <taxon>Bacillati</taxon>
        <taxon>Actinomycetota</taxon>
        <taxon>Actinomycetes</taxon>
        <taxon>Propionibacteriales</taxon>
        <taxon>Nocardioidaceae</taxon>
        <taxon>Aeromicrobium</taxon>
    </lineage>
</organism>
<evidence type="ECO:0000256" key="1">
    <source>
        <dbReference type="SAM" id="Phobius"/>
    </source>
</evidence>